<dbReference type="InterPro" id="IPR000524">
    <property type="entry name" value="Tscrpt_reg_HTH_GntR"/>
</dbReference>
<dbReference type="PANTHER" id="PTHR38445:SF7">
    <property type="entry name" value="GNTR-FAMILY TRANSCRIPTIONAL REGULATOR"/>
    <property type="match status" value="1"/>
</dbReference>
<proteinExistence type="predicted"/>
<gene>
    <name evidence="5" type="ORF">GCM10011282_13300</name>
</gene>
<evidence type="ECO:0000256" key="2">
    <source>
        <dbReference type="ARBA" id="ARBA00023125"/>
    </source>
</evidence>
<keyword evidence="1" id="KW-0805">Transcription regulation</keyword>
<dbReference type="SUPFAM" id="SSF46785">
    <property type="entry name" value="Winged helix' DNA-binding domain"/>
    <property type="match status" value="1"/>
</dbReference>
<keyword evidence="3" id="KW-0804">Transcription</keyword>
<keyword evidence="6" id="KW-1185">Reference proteome</keyword>
<accession>A0ABQ2XAY2</accession>
<dbReference type="EMBL" id="BMYT01000002">
    <property type="protein sequence ID" value="GGX08528.1"/>
    <property type="molecule type" value="Genomic_DNA"/>
</dbReference>
<evidence type="ECO:0000313" key="5">
    <source>
        <dbReference type="EMBL" id="GGX08528.1"/>
    </source>
</evidence>
<dbReference type="PROSITE" id="PS50949">
    <property type="entry name" value="HTH_GNTR"/>
    <property type="match status" value="1"/>
</dbReference>
<dbReference type="InterPro" id="IPR036388">
    <property type="entry name" value="WH-like_DNA-bd_sf"/>
</dbReference>
<reference evidence="6" key="1">
    <citation type="journal article" date="2019" name="Int. J. Syst. Evol. Microbiol.">
        <title>The Global Catalogue of Microorganisms (GCM) 10K type strain sequencing project: providing services to taxonomists for standard genome sequencing and annotation.</title>
        <authorList>
            <consortium name="The Broad Institute Genomics Platform"/>
            <consortium name="The Broad Institute Genome Sequencing Center for Infectious Disease"/>
            <person name="Wu L."/>
            <person name="Ma J."/>
        </authorList>
    </citation>
    <scope>NUCLEOTIDE SEQUENCE [LARGE SCALE GENOMIC DNA]</scope>
    <source>
        <strain evidence="6">KCTC 23916</strain>
    </source>
</reference>
<evidence type="ECO:0000256" key="3">
    <source>
        <dbReference type="ARBA" id="ARBA00023163"/>
    </source>
</evidence>
<protein>
    <recommendedName>
        <fullName evidence="4">HTH gntR-type domain-containing protein</fullName>
    </recommendedName>
</protein>
<organism evidence="5 6">
    <name type="scientific">Undibacterium macrobrachii</name>
    <dbReference type="NCBI Taxonomy" id="1119058"/>
    <lineage>
        <taxon>Bacteria</taxon>
        <taxon>Pseudomonadati</taxon>
        <taxon>Pseudomonadota</taxon>
        <taxon>Betaproteobacteria</taxon>
        <taxon>Burkholderiales</taxon>
        <taxon>Oxalobacteraceae</taxon>
        <taxon>Undibacterium</taxon>
    </lineage>
</organism>
<dbReference type="Gene3D" id="1.10.10.10">
    <property type="entry name" value="Winged helix-like DNA-binding domain superfamily/Winged helix DNA-binding domain"/>
    <property type="match status" value="1"/>
</dbReference>
<dbReference type="PANTHER" id="PTHR38445">
    <property type="entry name" value="HTH-TYPE TRANSCRIPTIONAL REPRESSOR YTRA"/>
    <property type="match status" value="1"/>
</dbReference>
<evidence type="ECO:0000256" key="1">
    <source>
        <dbReference type="ARBA" id="ARBA00023015"/>
    </source>
</evidence>
<dbReference type="RefSeq" id="WP_229827149.1">
    <property type="nucleotide sequence ID" value="NZ_BMYT01000002.1"/>
</dbReference>
<dbReference type="Proteomes" id="UP000620127">
    <property type="component" value="Unassembled WGS sequence"/>
</dbReference>
<dbReference type="Pfam" id="PF00392">
    <property type="entry name" value="GntR"/>
    <property type="match status" value="1"/>
</dbReference>
<comment type="caution">
    <text evidence="5">The sequence shown here is derived from an EMBL/GenBank/DDBJ whole genome shotgun (WGS) entry which is preliminary data.</text>
</comment>
<name>A0ABQ2XAY2_9BURK</name>
<feature type="domain" description="HTH gntR-type" evidence="4">
    <location>
        <begin position="14"/>
        <end position="82"/>
    </location>
</feature>
<dbReference type="InterPro" id="IPR036390">
    <property type="entry name" value="WH_DNA-bd_sf"/>
</dbReference>
<evidence type="ECO:0000313" key="6">
    <source>
        <dbReference type="Proteomes" id="UP000620127"/>
    </source>
</evidence>
<sequence>MTTDKLFLSNHDSTPMYEQIMEQITTKVMAGDWRPGQSLPSIRELASASSVSVITVKRAYLELERAGVIVTRQGKGSFVAETQDLAKQLVREEFDTHLMGMVGAAHKLGMDGKEVAEHVSAAMTAIAAASSSSKAANANTTTTSLTRTIK</sequence>
<dbReference type="CDD" id="cd07377">
    <property type="entry name" value="WHTH_GntR"/>
    <property type="match status" value="1"/>
</dbReference>
<keyword evidence="2" id="KW-0238">DNA-binding</keyword>
<dbReference type="SMART" id="SM00345">
    <property type="entry name" value="HTH_GNTR"/>
    <property type="match status" value="1"/>
</dbReference>
<evidence type="ECO:0000259" key="4">
    <source>
        <dbReference type="PROSITE" id="PS50949"/>
    </source>
</evidence>